<dbReference type="RefSeq" id="XP_044360025.1">
    <property type="nucleotide sequence ID" value="XM_044504090.1"/>
</dbReference>
<protein>
    <submittedName>
        <fullName evidence="8">Ethylene response factor</fullName>
    </submittedName>
</protein>
<dbReference type="Gramene" id="TraesLAC4A03G01959670.1">
    <property type="protein sequence ID" value="TraesLAC4A03G01959670.1"/>
    <property type="gene ID" value="TraesLAC4A03G01959670"/>
</dbReference>
<evidence type="ECO:0000259" key="7">
    <source>
        <dbReference type="PROSITE" id="PS51032"/>
    </source>
</evidence>
<dbReference type="Gramene" id="TraesKAR4A01G0002560.1">
    <property type="protein sequence ID" value="cds.TraesKAR4A01G0002560.1"/>
    <property type="gene ID" value="TraesKAR4A01G0002560"/>
</dbReference>
<dbReference type="Gramene" id="TraesMAC4A03G02005750.2">
    <property type="protein sequence ID" value="TraesMAC4A03G02005750.2"/>
    <property type="gene ID" value="TraesMAC4A03G02005750"/>
</dbReference>
<sequence length="318" mass="34219">MCGGAILAQLIPPSAGRAPKQVAAGGVAPKNGGMSKRHHSSTPDVDDFEAAFEDFEDDVDLQAEDDGDDHAVFASKPAFSTAYYDGRAAQAASRKKSVRRLHGIRQRPWGKWAAEIRDPHKGTRVWLGTFDTADDAARAYDVAARRLRGIKAKVNFPDAARAGARSRRASRRTAQKPQCPPVRTTAYSATAAAHAHVVQAEQDAMMIKPELMEFFDADAFVDLTAAVAALPPVTGAKKPMVDEDSSDRSGGCAMLVFADELGFDPFTLFQLPCSDTYESIDSLFAGDAVIQDALGVDTGMEGVSLWSFEEFPMDSAIF</sequence>
<dbReference type="GO" id="GO:0005634">
    <property type="term" value="C:nucleus"/>
    <property type="evidence" value="ECO:0007669"/>
    <property type="project" value="UniProtKB-SubCell"/>
</dbReference>
<evidence type="ECO:0000256" key="3">
    <source>
        <dbReference type="ARBA" id="ARBA00023125"/>
    </source>
</evidence>
<evidence type="ECO:0000256" key="5">
    <source>
        <dbReference type="ARBA" id="ARBA00023242"/>
    </source>
</evidence>
<comment type="subcellular location">
    <subcellularLocation>
        <location evidence="1">Nucleus</location>
    </subcellularLocation>
</comment>
<dbReference type="Gramene" id="TraesLDM4A03G02004870.1">
    <property type="protein sequence ID" value="TraesLDM4A03G02004870.1"/>
    <property type="gene ID" value="TraesLDM4A03G02004870"/>
</dbReference>
<proteinExistence type="evidence at transcript level"/>
<dbReference type="SMART" id="SM00380">
    <property type="entry name" value="AP2"/>
    <property type="match status" value="1"/>
</dbReference>
<feature type="domain" description="AP2/ERF" evidence="7">
    <location>
        <begin position="100"/>
        <end position="157"/>
    </location>
</feature>
<keyword evidence="2" id="KW-0805">Transcription regulation</keyword>
<name>A0A411JJW4_WHEAT</name>
<dbReference type="PANTHER" id="PTHR31190:SF194">
    <property type="entry name" value="AP2 DOMAIN CONTAINING PROTEIN"/>
    <property type="match status" value="1"/>
</dbReference>
<dbReference type="KEGG" id="taes:123081524"/>
<dbReference type="Gramene" id="TraesMAC4A03G02005750.1">
    <property type="protein sequence ID" value="TraesMAC4A03G02005750.1"/>
    <property type="gene ID" value="TraesMAC4A03G02005750"/>
</dbReference>
<feature type="region of interest" description="Disordered" evidence="6">
    <location>
        <begin position="161"/>
        <end position="182"/>
    </location>
</feature>
<feature type="region of interest" description="Disordered" evidence="6">
    <location>
        <begin position="17"/>
        <end position="43"/>
    </location>
</feature>
<dbReference type="InterPro" id="IPR036955">
    <property type="entry name" value="AP2/ERF_dom_sf"/>
</dbReference>
<dbReference type="EMBL" id="MG840420">
    <property type="protein sequence ID" value="QBC40997.1"/>
    <property type="molecule type" value="mRNA"/>
</dbReference>
<dbReference type="InterPro" id="IPR001471">
    <property type="entry name" value="AP2/ERF_dom"/>
</dbReference>
<dbReference type="Pfam" id="PF00847">
    <property type="entry name" value="AP2"/>
    <property type="match status" value="1"/>
</dbReference>
<dbReference type="Gramene" id="TraesSTA4A03G02000450.1">
    <property type="protein sequence ID" value="TraesSTA4A03G02000450.1"/>
    <property type="gene ID" value="TraesSTA4A03G02000450"/>
</dbReference>
<feature type="compositionally biased region" description="Basic residues" evidence="6">
    <location>
        <begin position="164"/>
        <end position="174"/>
    </location>
</feature>
<dbReference type="CDD" id="cd00018">
    <property type="entry name" value="AP2"/>
    <property type="match status" value="1"/>
</dbReference>
<dbReference type="FunFam" id="3.30.730.10:FF:000001">
    <property type="entry name" value="Ethylene-responsive transcription factor 2"/>
    <property type="match status" value="1"/>
</dbReference>
<dbReference type="Gramene" id="TraesARI4A03G02041620.1">
    <property type="protein sequence ID" value="TraesARI4A03G02041620.1"/>
    <property type="gene ID" value="TraesARI4A03G02041620"/>
</dbReference>
<dbReference type="Gramene" id="TraesSYM4A03G02031580.1">
    <property type="protein sequence ID" value="TraesSYM4A03G02031580.1"/>
    <property type="gene ID" value="TraesSYM4A03G02031580"/>
</dbReference>
<evidence type="ECO:0000313" key="8">
    <source>
        <dbReference type="EMBL" id="QBC40997.1"/>
    </source>
</evidence>
<dbReference type="Gene3D" id="3.30.730.10">
    <property type="entry name" value="AP2/ERF domain"/>
    <property type="match status" value="1"/>
</dbReference>
<evidence type="ECO:0000256" key="2">
    <source>
        <dbReference type="ARBA" id="ARBA00023015"/>
    </source>
</evidence>
<dbReference type="GO" id="GO:0003677">
    <property type="term" value="F:DNA binding"/>
    <property type="evidence" value="ECO:0007669"/>
    <property type="project" value="UniProtKB-KW"/>
</dbReference>
<dbReference type="GO" id="GO:0009873">
    <property type="term" value="P:ethylene-activated signaling pathway"/>
    <property type="evidence" value="ECO:0007669"/>
    <property type="project" value="InterPro"/>
</dbReference>
<dbReference type="SUPFAM" id="SSF54171">
    <property type="entry name" value="DNA-binding domain"/>
    <property type="match status" value="1"/>
</dbReference>
<dbReference type="Gramene" id="TraesNOR4A03G02032960.1">
    <property type="protein sequence ID" value="TraesNOR4A03G02032960.1"/>
    <property type="gene ID" value="TraesNOR4A03G02032960"/>
</dbReference>
<dbReference type="InterPro" id="IPR044808">
    <property type="entry name" value="ERF_plant"/>
</dbReference>
<dbReference type="AlphaFoldDB" id="A0A411JJW4"/>
<keyword evidence="3" id="KW-0238">DNA-binding</keyword>
<dbReference type="PRINTS" id="PR00367">
    <property type="entry name" value="ETHRSPELEMNT"/>
</dbReference>
<evidence type="ECO:0000256" key="4">
    <source>
        <dbReference type="ARBA" id="ARBA00023163"/>
    </source>
</evidence>
<dbReference type="SMR" id="A0A411JJW4"/>
<keyword evidence="4" id="KW-0804">Transcription</keyword>
<reference evidence="8" key="1">
    <citation type="submission" date="2018-01" db="EMBL/GenBank/DDBJ databases">
        <title>Identification of ERF VII genes in hexaploid wheat.</title>
        <authorList>
            <person name="Wei X."/>
            <person name="Zhang Z."/>
        </authorList>
    </citation>
    <scope>NUCLEOTIDE SEQUENCE</scope>
</reference>
<dbReference type="Gramene" id="TraesJUL4A03G02024820.1">
    <property type="protein sequence ID" value="TraesJUL4A03G02024820.1"/>
    <property type="gene ID" value="TraesJUL4A03G02024820"/>
</dbReference>
<organism evidence="8">
    <name type="scientific">Triticum aestivum</name>
    <name type="common">Wheat</name>
    <dbReference type="NCBI Taxonomy" id="4565"/>
    <lineage>
        <taxon>Eukaryota</taxon>
        <taxon>Viridiplantae</taxon>
        <taxon>Streptophyta</taxon>
        <taxon>Embryophyta</taxon>
        <taxon>Tracheophyta</taxon>
        <taxon>Spermatophyta</taxon>
        <taxon>Magnoliopsida</taxon>
        <taxon>Liliopsida</taxon>
        <taxon>Poales</taxon>
        <taxon>Poaceae</taxon>
        <taxon>BOP clade</taxon>
        <taxon>Pooideae</taxon>
        <taxon>Triticodae</taxon>
        <taxon>Triticeae</taxon>
        <taxon>Triticinae</taxon>
        <taxon>Triticum</taxon>
    </lineage>
</organism>
<dbReference type="PROSITE" id="PS51032">
    <property type="entry name" value="AP2_ERF"/>
    <property type="match status" value="1"/>
</dbReference>
<dbReference type="PANTHER" id="PTHR31190">
    <property type="entry name" value="DNA-BINDING DOMAIN"/>
    <property type="match status" value="1"/>
</dbReference>
<evidence type="ECO:0000256" key="6">
    <source>
        <dbReference type="SAM" id="MobiDB-lite"/>
    </source>
</evidence>
<dbReference type="Gramene" id="TraesPARA_EIv1.0_1305170.1">
    <property type="protein sequence ID" value="TraesPARA_EIv1.0_1305170.1.CDS"/>
    <property type="gene ID" value="TraesPARA_EIv1.0_1305170"/>
</dbReference>
<evidence type="ECO:0000256" key="1">
    <source>
        <dbReference type="ARBA" id="ARBA00004123"/>
    </source>
</evidence>
<accession>A0A411JJW4</accession>
<dbReference type="GeneID" id="123081524"/>
<dbReference type="InterPro" id="IPR016177">
    <property type="entry name" value="DNA-bd_dom_sf"/>
</dbReference>
<dbReference type="GO" id="GO:0003700">
    <property type="term" value="F:DNA-binding transcription factor activity"/>
    <property type="evidence" value="ECO:0007669"/>
    <property type="project" value="InterPro"/>
</dbReference>
<keyword evidence="5" id="KW-0539">Nucleus</keyword>
<dbReference type="Gramene" id="TraesJAG4A03G02012100.1">
    <property type="protein sequence ID" value="TraesJAG4A03G02012100.1"/>
    <property type="gene ID" value="TraesJAG4A03G02012100"/>
</dbReference>